<gene>
    <name evidence="1" type="ORF">DFR85_01785</name>
</gene>
<dbReference type="Proteomes" id="UP000248044">
    <property type="component" value="Chromosome"/>
</dbReference>
<dbReference type="GeneID" id="36830847"/>
<dbReference type="EMBL" id="CP029289">
    <property type="protein sequence ID" value="AWR93531.1"/>
    <property type="molecule type" value="Genomic_DNA"/>
</dbReference>
<dbReference type="OrthoDB" id="24975at2157"/>
<keyword evidence="2" id="KW-1185">Reference proteome</keyword>
<dbReference type="InterPro" id="IPR044036">
    <property type="entry name" value="DUF5752"/>
</dbReference>
<sequence>MDLDSSGKGIPFRFYSAYYPPTYTKIKANSLQELYDGISKVDKHSIFYHVFHPMLSSHVVPEDLPNDFAFWIRDSLHDENLAELVADISGLEPLTVEDIRNEILELIKSYGINNKSADYPFIFISCVPVVYYLGIEIKTLSDFLDSVASVPARSLFYHFVYKRIVGEKTKNDLSDWLEKNFGLFELSEKLSKVDPQTYTDEEKFRDDILKIIEGELLK</sequence>
<proteinExistence type="predicted"/>
<reference evidence="1 2" key="1">
    <citation type="submission" date="2018-05" db="EMBL/GenBank/DDBJ databases">
        <title>Complete Genome Sequences of Extremely Thermoacidophilic, Metal-Mobilizing Type-Strain Members of the Archaeal Family Sulfolobaceae: Acidianus brierleyi DSM-1651T, Acidianus sulfidivorans DSM-18786T, Metallosphaera hakonensis DSM-7519T, and Metallosphaera prunae DSM-10039T.</title>
        <authorList>
            <person name="Counts J.A."/>
            <person name="Kelly R.M."/>
        </authorList>
    </citation>
    <scope>NUCLEOTIDE SEQUENCE [LARGE SCALE GENOMIC DNA]</scope>
    <source>
        <strain evidence="1 2">DSM 1651</strain>
    </source>
</reference>
<dbReference type="AlphaFoldDB" id="A0A2U9IBY4"/>
<protein>
    <submittedName>
        <fullName evidence="1">Uncharacterized protein</fullName>
    </submittedName>
</protein>
<dbReference type="RefSeq" id="WP_110269415.1">
    <property type="nucleotide sequence ID" value="NZ_CP029289.2"/>
</dbReference>
<evidence type="ECO:0000313" key="2">
    <source>
        <dbReference type="Proteomes" id="UP000248044"/>
    </source>
</evidence>
<evidence type="ECO:0000313" key="1">
    <source>
        <dbReference type="EMBL" id="AWR93531.1"/>
    </source>
</evidence>
<accession>A0A2U9IBY4</accession>
<organism evidence="1 2">
    <name type="scientific">Acidianus brierleyi</name>
    <dbReference type="NCBI Taxonomy" id="41673"/>
    <lineage>
        <taxon>Archaea</taxon>
        <taxon>Thermoproteota</taxon>
        <taxon>Thermoprotei</taxon>
        <taxon>Sulfolobales</taxon>
        <taxon>Sulfolobaceae</taxon>
        <taxon>Acidianus</taxon>
    </lineage>
</organism>
<name>A0A2U9IBY4_9CREN</name>
<dbReference type="KEGG" id="abri:DFR85_01785"/>
<dbReference type="Pfam" id="PF19027">
    <property type="entry name" value="DUF5752"/>
    <property type="match status" value="1"/>
</dbReference>